<gene>
    <name evidence="1" type="ORF">DARMORV10_A04P08210.1</name>
</gene>
<protein>
    <submittedName>
        <fullName evidence="1">(rape) hypothetical protein</fullName>
    </submittedName>
</protein>
<dbReference type="AlphaFoldDB" id="A0A817B2H5"/>
<proteinExistence type="predicted"/>
<reference evidence="1" key="1">
    <citation type="submission" date="2021-01" db="EMBL/GenBank/DDBJ databases">
        <authorList>
            <consortium name="Genoscope - CEA"/>
            <person name="William W."/>
        </authorList>
    </citation>
    <scope>NUCLEOTIDE SEQUENCE</scope>
</reference>
<dbReference type="EMBL" id="HG994358">
    <property type="protein sequence ID" value="CAF2269359.1"/>
    <property type="molecule type" value="Genomic_DNA"/>
</dbReference>
<sequence length="46" mass="5602">MTFERRLQDTLRSDELYEMKKVVHELKLSLKMAQDREQTNTILCRC</sequence>
<organism evidence="1">
    <name type="scientific">Brassica napus</name>
    <name type="common">Rape</name>
    <dbReference type="NCBI Taxonomy" id="3708"/>
    <lineage>
        <taxon>Eukaryota</taxon>
        <taxon>Viridiplantae</taxon>
        <taxon>Streptophyta</taxon>
        <taxon>Embryophyta</taxon>
        <taxon>Tracheophyta</taxon>
        <taxon>Spermatophyta</taxon>
        <taxon>Magnoliopsida</taxon>
        <taxon>eudicotyledons</taxon>
        <taxon>Gunneridae</taxon>
        <taxon>Pentapetalae</taxon>
        <taxon>rosids</taxon>
        <taxon>malvids</taxon>
        <taxon>Brassicales</taxon>
        <taxon>Brassicaceae</taxon>
        <taxon>Brassiceae</taxon>
        <taxon>Brassica</taxon>
    </lineage>
</organism>
<accession>A0A817B2H5</accession>
<name>A0A817B2H5_BRANA</name>
<evidence type="ECO:0000313" key="1">
    <source>
        <dbReference type="EMBL" id="CAF2269359.1"/>
    </source>
</evidence>
<dbReference type="Proteomes" id="UP001295469">
    <property type="component" value="Chromosome A04"/>
</dbReference>